<sequence>MDASLAAAREALENGSRPQTGQVERDISDSWERSVAHGLDPRGEPRNAVIAYQDLRRERKERAHLMRHVRPELELLSSQIAGTNFMAAFANAEGVILDAIMDNEFAESPCAKAVRVGSIWTEDLRGTNALGLALHTGRAATVTGAEHFFHSHAEVSCVSAPIFGSRGEILGLLDASSEIAARQIHTKALVLLAANNIENRVFVEAHREDYILQFHPRSEYLTTQSVAMLSVDQDGQITGANRRAAEFLTGLDLVGVTSFERLFQNRFSPTLTALLRGEYLRVRDWLNATYFMRVRLTRPRRSNHSVVMNLAAATGGVVRVPTSAEEPIYVDEQVRKALLVGQRAMRHGMPVQIVGPAGSGKTTLARHLHATCSPQGSFIVLSGALAESGDLEVELASQPDQASDWIAKGGTVLVEDTLSRNALEIASLRDLLHRLTSLNERGLWNVILTETTTDEDDYLNTHHEMLEIATIPISLPELSARTDFDHLATAMMKAISEEHTLSKSACEAMIRHHRVKNLSDLDAELRRLAVHCPAGVIRREHVYKHLNFGSADLEPCGTCRGNPLKEVKCREIRKVYRQNNSNIALTARRLGVSRNTVYKHLAATGLPWP</sequence>
<dbReference type="PANTHER" id="PTHR32071">
    <property type="entry name" value="TRANSCRIPTIONAL REGULATORY PROTEIN"/>
    <property type="match status" value="1"/>
</dbReference>
<organism evidence="5 6">
    <name type="scientific">Roseicyclus marinus</name>
    <dbReference type="NCBI Taxonomy" id="2161673"/>
    <lineage>
        <taxon>Bacteria</taxon>
        <taxon>Pseudomonadati</taxon>
        <taxon>Pseudomonadota</taxon>
        <taxon>Alphaproteobacteria</taxon>
        <taxon>Rhodobacterales</taxon>
        <taxon>Roseobacteraceae</taxon>
        <taxon>Roseicyclus</taxon>
    </lineage>
</organism>
<reference evidence="5 6" key="1">
    <citation type="submission" date="2023-01" db="EMBL/GenBank/DDBJ databases">
        <title>Complete genome sequence of Roseicyclus marinus strain Dej080120_10.</title>
        <authorList>
            <person name="Ueki S."/>
            <person name="Maruyama F."/>
        </authorList>
    </citation>
    <scope>NUCLEOTIDE SEQUENCE [LARGE SCALE GENOMIC DNA]</scope>
    <source>
        <strain evidence="5 6">Dej080120_10</strain>
    </source>
</reference>
<evidence type="ECO:0000256" key="2">
    <source>
        <dbReference type="ARBA" id="ARBA00023163"/>
    </source>
</evidence>
<feature type="region of interest" description="Disordered" evidence="3">
    <location>
        <begin position="1"/>
        <end position="29"/>
    </location>
</feature>
<dbReference type="InterPro" id="IPR027417">
    <property type="entry name" value="P-loop_NTPase"/>
</dbReference>
<dbReference type="Gene3D" id="3.40.50.300">
    <property type="entry name" value="P-loop containing nucleotide triphosphate hydrolases"/>
    <property type="match status" value="1"/>
</dbReference>
<dbReference type="AlphaFoldDB" id="A0AA48GZP8"/>
<evidence type="ECO:0000313" key="6">
    <source>
        <dbReference type="Proteomes" id="UP001337723"/>
    </source>
</evidence>
<dbReference type="GO" id="GO:0003677">
    <property type="term" value="F:DNA binding"/>
    <property type="evidence" value="ECO:0007669"/>
    <property type="project" value="UniProtKB-KW"/>
</dbReference>
<gene>
    <name evidence="5" type="ORF">MACH21_00760</name>
</gene>
<dbReference type="SUPFAM" id="SSF52540">
    <property type="entry name" value="P-loop containing nucleoside triphosphate hydrolases"/>
    <property type="match status" value="1"/>
</dbReference>
<dbReference type="EMBL" id="AP027266">
    <property type="protein sequence ID" value="BDW83899.1"/>
    <property type="molecule type" value="Genomic_DNA"/>
</dbReference>
<proteinExistence type="predicted"/>
<dbReference type="Pfam" id="PF01590">
    <property type="entry name" value="GAF"/>
    <property type="match status" value="1"/>
</dbReference>
<dbReference type="Gene3D" id="3.30.450.40">
    <property type="match status" value="1"/>
</dbReference>
<accession>A0AA48GZP8</accession>
<feature type="domain" description="GAF" evidence="4">
    <location>
        <begin position="98"/>
        <end position="194"/>
    </location>
</feature>
<dbReference type="KEGG" id="rmai:MACH21_00760"/>
<dbReference type="Proteomes" id="UP001337723">
    <property type="component" value="Chromosome"/>
</dbReference>
<dbReference type="Gene3D" id="1.10.10.60">
    <property type="entry name" value="Homeodomain-like"/>
    <property type="match status" value="1"/>
</dbReference>
<keyword evidence="6" id="KW-1185">Reference proteome</keyword>
<dbReference type="SUPFAM" id="SSF46689">
    <property type="entry name" value="Homeodomain-like"/>
    <property type="match status" value="1"/>
</dbReference>
<evidence type="ECO:0000256" key="1">
    <source>
        <dbReference type="ARBA" id="ARBA00023015"/>
    </source>
</evidence>
<keyword evidence="2" id="KW-0804">Transcription</keyword>
<evidence type="ECO:0000313" key="5">
    <source>
        <dbReference type="EMBL" id="BDW83899.1"/>
    </source>
</evidence>
<dbReference type="RefSeq" id="WP_338273374.1">
    <property type="nucleotide sequence ID" value="NZ_AP027266.1"/>
</dbReference>
<keyword evidence="1" id="KW-0805">Transcription regulation</keyword>
<protein>
    <submittedName>
        <fullName evidence="5">Sigma-54-dependent Fis family transcriptional regulator</fullName>
    </submittedName>
</protein>
<dbReference type="InterPro" id="IPR009057">
    <property type="entry name" value="Homeodomain-like_sf"/>
</dbReference>
<evidence type="ECO:0000256" key="3">
    <source>
        <dbReference type="SAM" id="MobiDB-lite"/>
    </source>
</evidence>
<evidence type="ECO:0000259" key="4">
    <source>
        <dbReference type="Pfam" id="PF01590"/>
    </source>
</evidence>
<name>A0AA48GZP8_9RHOB</name>
<dbReference type="InterPro" id="IPR029016">
    <property type="entry name" value="GAF-like_dom_sf"/>
</dbReference>
<dbReference type="InterPro" id="IPR003018">
    <property type="entry name" value="GAF"/>
</dbReference>